<feature type="transmembrane region" description="Helical" evidence="1">
    <location>
        <begin position="83"/>
        <end position="109"/>
    </location>
</feature>
<feature type="transmembrane region" description="Helical" evidence="1">
    <location>
        <begin position="24"/>
        <end position="44"/>
    </location>
</feature>
<feature type="transmembrane region" description="Helical" evidence="1">
    <location>
        <begin position="211"/>
        <end position="231"/>
    </location>
</feature>
<dbReference type="EMBL" id="BAAAYK010000038">
    <property type="protein sequence ID" value="GAA3356248.1"/>
    <property type="molecule type" value="Genomic_DNA"/>
</dbReference>
<keyword evidence="1" id="KW-1133">Transmembrane helix</keyword>
<feature type="transmembrane region" description="Helical" evidence="1">
    <location>
        <begin position="430"/>
        <end position="449"/>
    </location>
</feature>
<accession>A0ABP6RNE7</accession>
<organism evidence="2 3">
    <name type="scientific">Saccharopolyspora gregorii</name>
    <dbReference type="NCBI Taxonomy" id="33914"/>
    <lineage>
        <taxon>Bacteria</taxon>
        <taxon>Bacillati</taxon>
        <taxon>Actinomycetota</taxon>
        <taxon>Actinomycetes</taxon>
        <taxon>Pseudonocardiales</taxon>
        <taxon>Pseudonocardiaceae</taxon>
        <taxon>Saccharopolyspora</taxon>
    </lineage>
</organism>
<keyword evidence="1" id="KW-0812">Transmembrane</keyword>
<dbReference type="Proteomes" id="UP001500483">
    <property type="component" value="Unassembled WGS sequence"/>
</dbReference>
<sequence length="486" mass="51518">MGRLPRGHRGAVTAAPARHLRAHWLLALLLLGGVVLRVLAQLAYRPALLYIDSFRYLDDLGVFYPGGINPIGYEVLLLGPLLLIGNLALVVAVQHLLGLALGVAIYVLLLRFGARRWIAALATAPVLLDAYQVQIEHNIMSDLLFQVLLLAVIFVLAWRGVPGPRTAAVAGLLLAASVLVRLVGLTLVVPAVAFVLLAAGLRPRDGWRPRLRAAGALAGVFAGVLFGYAMYHLAWTGSPALGGSTGSVVFGRTAAVADCAALGLTPEEAVVCPKEPVSARAANGIDFYIHFWHVPANTRTLPDDFDLNAAQSGMARKVLLHQPFDVLGGFVHDFLKGFAPTRTQSPGDVPLHRWQFKTEYPMYADPWYVTEWAELHGDGTLRADPGIAGFLRAYQLGGGYTPGIVLGGCLLLSAAAVLGAGRARRSGLRAVVLLPAGLAATVLATAAAMEFSWRYQLPGLVLLPLAAGLALTAITGPTRSSDSTNT</sequence>
<feature type="transmembrane region" description="Helical" evidence="1">
    <location>
        <begin position="455"/>
        <end position="474"/>
    </location>
</feature>
<evidence type="ECO:0008006" key="4">
    <source>
        <dbReference type="Google" id="ProtNLM"/>
    </source>
</evidence>
<gene>
    <name evidence="2" type="ORF">GCM10020366_19570</name>
</gene>
<evidence type="ECO:0000256" key="1">
    <source>
        <dbReference type="SAM" id="Phobius"/>
    </source>
</evidence>
<comment type="caution">
    <text evidence="2">The sequence shown here is derived from an EMBL/GenBank/DDBJ whole genome shotgun (WGS) entry which is preliminary data.</text>
</comment>
<proteinExistence type="predicted"/>
<keyword evidence="1" id="KW-0472">Membrane</keyword>
<feature type="transmembrane region" description="Helical" evidence="1">
    <location>
        <begin position="143"/>
        <end position="161"/>
    </location>
</feature>
<feature type="transmembrane region" description="Helical" evidence="1">
    <location>
        <begin position="400"/>
        <end position="418"/>
    </location>
</feature>
<feature type="transmembrane region" description="Helical" evidence="1">
    <location>
        <begin position="167"/>
        <end position="199"/>
    </location>
</feature>
<reference evidence="3" key="1">
    <citation type="journal article" date="2019" name="Int. J. Syst. Evol. Microbiol.">
        <title>The Global Catalogue of Microorganisms (GCM) 10K type strain sequencing project: providing services to taxonomists for standard genome sequencing and annotation.</title>
        <authorList>
            <consortium name="The Broad Institute Genomics Platform"/>
            <consortium name="The Broad Institute Genome Sequencing Center for Infectious Disease"/>
            <person name="Wu L."/>
            <person name="Ma J."/>
        </authorList>
    </citation>
    <scope>NUCLEOTIDE SEQUENCE [LARGE SCALE GENOMIC DNA]</scope>
    <source>
        <strain evidence="3">JCM 9687</strain>
    </source>
</reference>
<protein>
    <recommendedName>
        <fullName evidence="4">Glycosyltransferase RgtA/B/C/D-like domain-containing protein</fullName>
    </recommendedName>
</protein>
<evidence type="ECO:0000313" key="2">
    <source>
        <dbReference type="EMBL" id="GAA3356248.1"/>
    </source>
</evidence>
<name>A0ABP6RNE7_9PSEU</name>
<keyword evidence="3" id="KW-1185">Reference proteome</keyword>
<evidence type="ECO:0000313" key="3">
    <source>
        <dbReference type="Proteomes" id="UP001500483"/>
    </source>
</evidence>